<gene>
    <name evidence="2" type="ORF">CPAV1605_1440</name>
</gene>
<keyword evidence="1" id="KW-0812">Transmembrane</keyword>
<proteinExistence type="predicted"/>
<organism evidence="2">
    <name type="scientific">seawater metagenome</name>
    <dbReference type="NCBI Taxonomy" id="1561972"/>
    <lineage>
        <taxon>unclassified sequences</taxon>
        <taxon>metagenomes</taxon>
        <taxon>ecological metagenomes</taxon>
    </lineage>
</organism>
<sequence length="123" mass="14685">MKIHLLSGLLGIISEYGLLKMFIREEKYYYLSMVYTYLLCFHSSIILFYSNWLLLNRIIYIIFSTFFIQYSVLNISTKKDNKEISKINRMVFVIIYTFTIPLTSKLILEGSNPSYLYFKKLLN</sequence>
<reference evidence="2" key="1">
    <citation type="submission" date="2019-09" db="EMBL/GenBank/DDBJ databases">
        <authorList>
            <person name="Needham M D."/>
        </authorList>
    </citation>
    <scope>NUCLEOTIDE SEQUENCE</scope>
</reference>
<protein>
    <submittedName>
        <fullName evidence="2">Uncharacterized protein</fullName>
    </submittedName>
</protein>
<name>A0A5E8CM64_9ZZZZ</name>
<keyword evidence="1" id="KW-0472">Membrane</keyword>
<feature type="transmembrane region" description="Helical" evidence="1">
    <location>
        <begin position="87"/>
        <end position="108"/>
    </location>
</feature>
<evidence type="ECO:0000313" key="2">
    <source>
        <dbReference type="EMBL" id="VVU95685.1"/>
    </source>
</evidence>
<dbReference type="AlphaFoldDB" id="A0A5E8CM64"/>
<dbReference type="EMBL" id="CABVLZ010000007">
    <property type="protein sequence ID" value="VVU95685.1"/>
    <property type="molecule type" value="Genomic_DNA"/>
</dbReference>
<feature type="transmembrane region" description="Helical" evidence="1">
    <location>
        <begin position="28"/>
        <end position="52"/>
    </location>
</feature>
<accession>A0A5E8CM64</accession>
<feature type="transmembrane region" description="Helical" evidence="1">
    <location>
        <begin position="58"/>
        <end position="75"/>
    </location>
</feature>
<evidence type="ECO:0000256" key="1">
    <source>
        <dbReference type="SAM" id="Phobius"/>
    </source>
</evidence>
<keyword evidence="1" id="KW-1133">Transmembrane helix</keyword>